<evidence type="ECO:0000256" key="7">
    <source>
        <dbReference type="ARBA" id="ARBA00023239"/>
    </source>
</evidence>
<dbReference type="InterPro" id="IPR036590">
    <property type="entry name" value="SRAP-like"/>
</dbReference>
<dbReference type="EMBL" id="JAEMHL010000002">
    <property type="protein sequence ID" value="MBJ6749473.1"/>
    <property type="molecule type" value="Genomic_DNA"/>
</dbReference>
<evidence type="ECO:0000313" key="10">
    <source>
        <dbReference type="Proteomes" id="UP000614714"/>
    </source>
</evidence>
<evidence type="ECO:0000256" key="2">
    <source>
        <dbReference type="ARBA" id="ARBA00022670"/>
    </source>
</evidence>
<gene>
    <name evidence="9" type="ORF">JFN91_04550</name>
</gene>
<proteinExistence type="inferred from homology"/>
<keyword evidence="6" id="KW-0238">DNA-binding</keyword>
<dbReference type="RefSeq" id="WP_199388013.1">
    <property type="nucleotide sequence ID" value="NZ_JAEMHL010000002.1"/>
</dbReference>
<keyword evidence="2 8" id="KW-0645">Protease</keyword>
<keyword evidence="3" id="KW-0227">DNA damage</keyword>
<comment type="caution">
    <text evidence="9">The sequence shown here is derived from an EMBL/GenBank/DDBJ whole genome shotgun (WGS) entry which is preliminary data.</text>
</comment>
<dbReference type="Proteomes" id="UP000614714">
    <property type="component" value="Unassembled WGS sequence"/>
</dbReference>
<evidence type="ECO:0000256" key="3">
    <source>
        <dbReference type="ARBA" id="ARBA00022763"/>
    </source>
</evidence>
<evidence type="ECO:0000256" key="1">
    <source>
        <dbReference type="ARBA" id="ARBA00008136"/>
    </source>
</evidence>
<evidence type="ECO:0000256" key="8">
    <source>
        <dbReference type="RuleBase" id="RU364100"/>
    </source>
</evidence>
<evidence type="ECO:0000256" key="4">
    <source>
        <dbReference type="ARBA" id="ARBA00022801"/>
    </source>
</evidence>
<dbReference type="SUPFAM" id="SSF143081">
    <property type="entry name" value="BB1717-like"/>
    <property type="match status" value="1"/>
</dbReference>
<evidence type="ECO:0000256" key="6">
    <source>
        <dbReference type="ARBA" id="ARBA00023125"/>
    </source>
</evidence>
<name>A0ABS0YAY5_9BACT</name>
<sequence>MKLISPKGTEATSVPSVLQTFGLAEPPLLASRYNVAPTQQAAVAREGADGGNRLDLLHWGLIPAWAKERTVAYKMINARPETLREKPSFRQAYKYRRCVVPVSGFYEWRHEGK</sequence>
<dbReference type="Gene3D" id="3.90.1680.10">
    <property type="entry name" value="SOS response associated peptidase-like"/>
    <property type="match status" value="1"/>
</dbReference>
<dbReference type="Pfam" id="PF02586">
    <property type="entry name" value="SRAP"/>
    <property type="match status" value="1"/>
</dbReference>
<organism evidence="9 10">
    <name type="scientific">Geomonas anaerohicana</name>
    <dbReference type="NCBI Taxonomy" id="2798583"/>
    <lineage>
        <taxon>Bacteria</taxon>
        <taxon>Pseudomonadati</taxon>
        <taxon>Thermodesulfobacteriota</taxon>
        <taxon>Desulfuromonadia</taxon>
        <taxon>Geobacterales</taxon>
        <taxon>Geobacteraceae</taxon>
        <taxon>Geomonas</taxon>
    </lineage>
</organism>
<keyword evidence="5" id="KW-0190">Covalent protein-DNA linkage</keyword>
<keyword evidence="10" id="KW-1185">Reference proteome</keyword>
<comment type="similarity">
    <text evidence="1 8">Belongs to the SOS response-associated peptidase family.</text>
</comment>
<reference evidence="9 10" key="1">
    <citation type="submission" date="2020-12" db="EMBL/GenBank/DDBJ databases">
        <title>Geomonas sp. Red421, isolated from paddy soil.</title>
        <authorList>
            <person name="Xu Z."/>
            <person name="Zhang Z."/>
            <person name="Masuda Y."/>
            <person name="Itoh H."/>
            <person name="Senoo K."/>
        </authorList>
    </citation>
    <scope>NUCLEOTIDE SEQUENCE [LARGE SCALE GENOMIC DNA]</scope>
    <source>
        <strain evidence="9 10">Red421</strain>
    </source>
</reference>
<dbReference type="PANTHER" id="PTHR13604:SF0">
    <property type="entry name" value="ABASIC SITE PROCESSING PROTEIN HMCES"/>
    <property type="match status" value="1"/>
</dbReference>
<dbReference type="InterPro" id="IPR003738">
    <property type="entry name" value="SRAP"/>
</dbReference>
<keyword evidence="7" id="KW-0456">Lyase</keyword>
<accession>A0ABS0YAY5</accession>
<protein>
    <recommendedName>
        <fullName evidence="8">Abasic site processing protein</fullName>
        <ecNumber evidence="8">3.4.-.-</ecNumber>
    </recommendedName>
</protein>
<dbReference type="PANTHER" id="PTHR13604">
    <property type="entry name" value="DC12-RELATED"/>
    <property type="match status" value="1"/>
</dbReference>
<keyword evidence="4 8" id="KW-0378">Hydrolase</keyword>
<evidence type="ECO:0000256" key="5">
    <source>
        <dbReference type="ARBA" id="ARBA00023124"/>
    </source>
</evidence>
<evidence type="ECO:0000313" key="9">
    <source>
        <dbReference type="EMBL" id="MBJ6749473.1"/>
    </source>
</evidence>
<dbReference type="EC" id="3.4.-.-" evidence="8"/>